<dbReference type="InterPro" id="IPR002893">
    <property type="entry name" value="Znf_MYND"/>
</dbReference>
<dbReference type="PROSITE" id="PS51257">
    <property type="entry name" value="PROKAR_LIPOPROTEIN"/>
    <property type="match status" value="1"/>
</dbReference>
<evidence type="ECO:0000256" key="4">
    <source>
        <dbReference type="PROSITE-ProRule" id="PRU00134"/>
    </source>
</evidence>
<keyword evidence="7" id="KW-1185">Reference proteome</keyword>
<keyword evidence="2 4" id="KW-0863">Zinc-finger</keyword>
<keyword evidence="3" id="KW-0862">Zinc</keyword>
<evidence type="ECO:0000313" key="7">
    <source>
        <dbReference type="Proteomes" id="UP001221142"/>
    </source>
</evidence>
<evidence type="ECO:0000256" key="3">
    <source>
        <dbReference type="ARBA" id="ARBA00022833"/>
    </source>
</evidence>
<reference evidence="6" key="1">
    <citation type="submission" date="2023-03" db="EMBL/GenBank/DDBJ databases">
        <title>Massive genome expansion in bonnet fungi (Mycena s.s.) driven by repeated elements and novel gene families across ecological guilds.</title>
        <authorList>
            <consortium name="Lawrence Berkeley National Laboratory"/>
            <person name="Harder C.B."/>
            <person name="Miyauchi S."/>
            <person name="Viragh M."/>
            <person name="Kuo A."/>
            <person name="Thoen E."/>
            <person name="Andreopoulos B."/>
            <person name="Lu D."/>
            <person name="Skrede I."/>
            <person name="Drula E."/>
            <person name="Henrissat B."/>
            <person name="Morin E."/>
            <person name="Kohler A."/>
            <person name="Barry K."/>
            <person name="LaButti K."/>
            <person name="Morin E."/>
            <person name="Salamov A."/>
            <person name="Lipzen A."/>
            <person name="Mereny Z."/>
            <person name="Hegedus B."/>
            <person name="Baldrian P."/>
            <person name="Stursova M."/>
            <person name="Weitz H."/>
            <person name="Taylor A."/>
            <person name="Grigoriev I.V."/>
            <person name="Nagy L.G."/>
            <person name="Martin F."/>
            <person name="Kauserud H."/>
        </authorList>
    </citation>
    <scope>NUCLEOTIDE SEQUENCE</scope>
    <source>
        <strain evidence="6">9284</strain>
    </source>
</reference>
<feature type="domain" description="MYND-type" evidence="5">
    <location>
        <begin position="293"/>
        <end position="336"/>
    </location>
</feature>
<protein>
    <recommendedName>
        <fullName evidence="5">MYND-type domain-containing protein</fullName>
    </recommendedName>
</protein>
<dbReference type="EMBL" id="JARKIF010000003">
    <property type="protein sequence ID" value="KAJ7643670.1"/>
    <property type="molecule type" value="Genomic_DNA"/>
</dbReference>
<dbReference type="GO" id="GO:0008270">
    <property type="term" value="F:zinc ion binding"/>
    <property type="evidence" value="ECO:0007669"/>
    <property type="project" value="UniProtKB-KW"/>
</dbReference>
<comment type="caution">
    <text evidence="6">The sequence shown here is derived from an EMBL/GenBank/DDBJ whole genome shotgun (WGS) entry which is preliminary data.</text>
</comment>
<keyword evidence="1" id="KW-0479">Metal-binding</keyword>
<dbReference type="Proteomes" id="UP001221142">
    <property type="component" value="Unassembled WGS sequence"/>
</dbReference>
<dbReference type="PROSITE" id="PS50865">
    <property type="entry name" value="ZF_MYND_2"/>
    <property type="match status" value="1"/>
</dbReference>
<dbReference type="Gene3D" id="6.10.140.2220">
    <property type="match status" value="1"/>
</dbReference>
<dbReference type="AlphaFoldDB" id="A0AAD7CAW3"/>
<evidence type="ECO:0000256" key="1">
    <source>
        <dbReference type="ARBA" id="ARBA00022723"/>
    </source>
</evidence>
<dbReference type="Pfam" id="PF01753">
    <property type="entry name" value="zf-MYND"/>
    <property type="match status" value="1"/>
</dbReference>
<gene>
    <name evidence="6" type="ORF">FB45DRAFT_1113825</name>
</gene>
<evidence type="ECO:0000256" key="2">
    <source>
        <dbReference type="ARBA" id="ARBA00022771"/>
    </source>
</evidence>
<proteinExistence type="predicted"/>
<accession>A0AAD7CAW3</accession>
<evidence type="ECO:0000259" key="5">
    <source>
        <dbReference type="PROSITE" id="PS50865"/>
    </source>
</evidence>
<evidence type="ECO:0000313" key="6">
    <source>
        <dbReference type="EMBL" id="KAJ7643670.1"/>
    </source>
</evidence>
<sequence>MSNVARAAVLASIFHFLFACARLQGYALCYWFNAKGTILRFIGRIWWLDANWSIPMPLGDRTTGDALHFVLLSWARDKYDTKGITPSKALYADEVLKQTGNDVLELAGAAVDHLIGSIQDEDRRAIGVHAMVILLLARQKLMQRSFIAQNTLDLIVRASKRAVRSRFGICDQLSGTAVASSCTYLETCMRGGDGVSSVARAFEAGFLSCFLAGFDATTHQEYLDLFKNRLSTYLVHLPVVRSAAKAFKKIKKAEIERRMSRRGPLWEAWVAFKKTLEERIEVAGETVHLICGSRMCNRIDFTDDCLRYCVGCMDKAYCSAECQRQDWKTDGHRKLCKEMRWRRIENHEIELSDENRAFMDKVIAHDRIANMPTAFEIIHQTRQFALEFDYTMFPLKVLPVRGEVIEKPGYTIFQVKVPVGGYSYTFQIEVLVPQDVADSLRSGNLNPVFGLP</sequence>
<dbReference type="SUPFAM" id="SSF144232">
    <property type="entry name" value="HIT/MYND zinc finger-like"/>
    <property type="match status" value="1"/>
</dbReference>
<name>A0AAD7CAW3_9AGAR</name>
<organism evidence="6 7">
    <name type="scientific">Roridomyces roridus</name>
    <dbReference type="NCBI Taxonomy" id="1738132"/>
    <lineage>
        <taxon>Eukaryota</taxon>
        <taxon>Fungi</taxon>
        <taxon>Dikarya</taxon>
        <taxon>Basidiomycota</taxon>
        <taxon>Agaricomycotina</taxon>
        <taxon>Agaricomycetes</taxon>
        <taxon>Agaricomycetidae</taxon>
        <taxon>Agaricales</taxon>
        <taxon>Marasmiineae</taxon>
        <taxon>Mycenaceae</taxon>
        <taxon>Roridomyces</taxon>
    </lineage>
</organism>